<evidence type="ECO:0000256" key="4">
    <source>
        <dbReference type="SAM" id="MobiDB-lite"/>
    </source>
</evidence>
<evidence type="ECO:0000256" key="2">
    <source>
        <dbReference type="ARBA" id="ARBA00022679"/>
    </source>
</evidence>
<dbReference type="RefSeq" id="WP_110450140.1">
    <property type="nucleotide sequence ID" value="NZ_CP029479.1"/>
</dbReference>
<dbReference type="PANTHER" id="PTHR18919:SF139">
    <property type="entry name" value="THIOLASE-LIKE PROTEIN TYPE 1 ADDITIONAL C-TERMINAL DOMAIN-CONTAINING PROTEIN"/>
    <property type="match status" value="1"/>
</dbReference>
<gene>
    <name evidence="6" type="ORF">HYN04_07255</name>
</gene>
<sequence length="513" mass="55417">MSDETTPVLVGGGQFTWRGDPGASPSPTSLLKIAAERAAQDAGLGPGALAGLDGLAVISFAVDAPGERRVMPHSTNPPLTLARRLGAAPGWSVYTRTGGNSSQYAINVAAQRIAEGRNQQILVVGAEFMGSGVKRLTRGLGFDDWDDAEDLQPPEWIGDGRPGVSPYEAVHGMDRPINIYPLFENALRARDGRSIPDHQRRLGELFAPFTRAAAANPEAWFPIERSPEELVTVTPANRMIGFPYPKFLNAIMDVDQSSGVLMTSLARARELGVAEDRMVFLHGCADANDIWNPIERQDFHSSPAMRLTGERALDMAGITVADVAAFDLYSCFPSAVQVGAESLGLPPDDPRGFTVTGGLPYAGGPGNNYAMHGVVMMMQRLRERPGAFGLCTANGWYLTKQSTGVYSTRRPQAPFMRQDPAVIQSQIDALPRPTVIERPSGRGRVETYTVIHDRDGYRMGVIVGRDEAGRRFAAIIPGTETEALASLESREGVGRTGTVARSQDDRRNLFTLD</sequence>
<dbReference type="NCBIfam" id="NF006104">
    <property type="entry name" value="PRK08257.1-3"/>
    <property type="match status" value="1"/>
</dbReference>
<dbReference type="Proteomes" id="UP000247763">
    <property type="component" value="Chromosome"/>
</dbReference>
<evidence type="ECO:0000259" key="5">
    <source>
        <dbReference type="Pfam" id="PF18313"/>
    </source>
</evidence>
<reference evidence="7" key="1">
    <citation type="submission" date="2018-05" db="EMBL/GenBank/DDBJ databases">
        <title>Genome sequencing of Phenylobacterium sp. HYN0004.</title>
        <authorList>
            <person name="Yi H."/>
            <person name="Baek C."/>
        </authorList>
    </citation>
    <scope>NUCLEOTIDE SEQUENCE [LARGE SCALE GENOMIC DNA]</scope>
    <source>
        <strain evidence="7">HYN0004</strain>
    </source>
</reference>
<dbReference type="OrthoDB" id="4470569at2"/>
<feature type="domain" description="Thiolase-like protein type 1 additional C-terminal" evidence="5">
    <location>
        <begin position="423"/>
        <end position="500"/>
    </location>
</feature>
<evidence type="ECO:0000256" key="1">
    <source>
        <dbReference type="ARBA" id="ARBA00010982"/>
    </source>
</evidence>
<dbReference type="AlphaFoldDB" id="A0A2Z3HM66"/>
<accession>A0A2Z3HM66</accession>
<keyword evidence="2 6" id="KW-0808">Transferase</keyword>
<dbReference type="CDD" id="cd00829">
    <property type="entry name" value="SCP-x_thiolase"/>
    <property type="match status" value="1"/>
</dbReference>
<dbReference type="Gene3D" id="2.40.50.840">
    <property type="match status" value="1"/>
</dbReference>
<dbReference type="Pfam" id="PF18313">
    <property type="entry name" value="TLP1_add_C"/>
    <property type="match status" value="1"/>
</dbReference>
<organism evidence="6 7">
    <name type="scientific">Phenylobacterium parvum</name>
    <dbReference type="NCBI Taxonomy" id="2201350"/>
    <lineage>
        <taxon>Bacteria</taxon>
        <taxon>Pseudomonadati</taxon>
        <taxon>Pseudomonadota</taxon>
        <taxon>Alphaproteobacteria</taxon>
        <taxon>Caulobacterales</taxon>
        <taxon>Caulobacteraceae</taxon>
        <taxon>Phenylobacterium</taxon>
    </lineage>
</organism>
<dbReference type="PANTHER" id="PTHR18919">
    <property type="entry name" value="ACETYL-COA C-ACYLTRANSFERASE"/>
    <property type="match status" value="1"/>
</dbReference>
<dbReference type="SUPFAM" id="SSF53901">
    <property type="entry name" value="Thiolase-like"/>
    <property type="match status" value="1"/>
</dbReference>
<dbReference type="Gene3D" id="3.40.47.10">
    <property type="match status" value="1"/>
</dbReference>
<evidence type="ECO:0000256" key="3">
    <source>
        <dbReference type="ARBA" id="ARBA00023315"/>
    </source>
</evidence>
<feature type="region of interest" description="Disordered" evidence="4">
    <location>
        <begin position="1"/>
        <end position="24"/>
    </location>
</feature>
<evidence type="ECO:0000313" key="7">
    <source>
        <dbReference type="Proteomes" id="UP000247763"/>
    </source>
</evidence>
<dbReference type="GO" id="GO:0016746">
    <property type="term" value="F:acyltransferase activity"/>
    <property type="evidence" value="ECO:0007669"/>
    <property type="project" value="UniProtKB-KW"/>
</dbReference>
<evidence type="ECO:0000313" key="6">
    <source>
        <dbReference type="EMBL" id="AWM77573.1"/>
    </source>
</evidence>
<dbReference type="KEGG" id="phb:HYN04_07255"/>
<keyword evidence="7" id="KW-1185">Reference proteome</keyword>
<comment type="similarity">
    <text evidence="1">Belongs to the thiolase-like superfamily. Thiolase family.</text>
</comment>
<protein>
    <submittedName>
        <fullName evidence="6">Acetyl-CoA acetyltransferase</fullName>
    </submittedName>
</protein>
<dbReference type="EMBL" id="CP029479">
    <property type="protein sequence ID" value="AWM77573.1"/>
    <property type="molecule type" value="Genomic_DNA"/>
</dbReference>
<name>A0A2Z3HM66_9CAUL</name>
<dbReference type="InterPro" id="IPR040771">
    <property type="entry name" value="TLP1_add_C"/>
</dbReference>
<keyword evidence="3" id="KW-0012">Acyltransferase</keyword>
<proteinExistence type="inferred from homology"/>
<dbReference type="InterPro" id="IPR016039">
    <property type="entry name" value="Thiolase-like"/>
</dbReference>